<dbReference type="Gene3D" id="2.40.50.90">
    <property type="match status" value="1"/>
</dbReference>
<organism evidence="4 5">
    <name type="scientific">Cimex lectularius</name>
    <name type="common">Bed bug</name>
    <name type="synonym">Acanthia lectularia</name>
    <dbReference type="NCBI Taxonomy" id="79782"/>
    <lineage>
        <taxon>Eukaryota</taxon>
        <taxon>Metazoa</taxon>
        <taxon>Ecdysozoa</taxon>
        <taxon>Arthropoda</taxon>
        <taxon>Hexapoda</taxon>
        <taxon>Insecta</taxon>
        <taxon>Pterygota</taxon>
        <taxon>Neoptera</taxon>
        <taxon>Paraneoptera</taxon>
        <taxon>Hemiptera</taxon>
        <taxon>Heteroptera</taxon>
        <taxon>Panheteroptera</taxon>
        <taxon>Cimicomorpha</taxon>
        <taxon>Cimicidae</taxon>
        <taxon>Cimex</taxon>
    </lineage>
</organism>
<accession>A0A8I6S3Q7</accession>
<dbReference type="EnsemblMetazoa" id="XM_014400814.2">
    <property type="protein sequence ID" value="XP_014256300.1"/>
    <property type="gene ID" value="LOC106670453"/>
</dbReference>
<dbReference type="Pfam" id="PF00013">
    <property type="entry name" value="KH_1"/>
    <property type="match status" value="1"/>
</dbReference>
<dbReference type="Pfam" id="PF00567">
    <property type="entry name" value="TUDOR"/>
    <property type="match status" value="1"/>
</dbReference>
<dbReference type="PROSITE" id="PS50304">
    <property type="entry name" value="TUDOR"/>
    <property type="match status" value="1"/>
</dbReference>
<dbReference type="Gene3D" id="3.30.1370.10">
    <property type="entry name" value="K Homology domain, type 1"/>
    <property type="match status" value="1"/>
</dbReference>
<dbReference type="GO" id="GO:0034587">
    <property type="term" value="P:piRNA processing"/>
    <property type="evidence" value="ECO:0007669"/>
    <property type="project" value="TreeGrafter"/>
</dbReference>
<dbReference type="InterPro" id="IPR002999">
    <property type="entry name" value="Tudor"/>
</dbReference>
<sequence length="395" mass="44517">MKIIVKVPAVSIANVIGPSGSVLRQLQGISETKIKLKNENEDYAICYINGQKENAELAEKLILDIIANKSPLMKGKKDSVTVEKENYSRYERFSDTINDTMIQVYVSSIANPCHFWLQLITPKACALEHLVDDMTEFYSQEENRKQYALAKVTVGQIIVTKLPTDEKWCRAEVYRIKGKAKDQNPETMIDLFCVDYGDFSYHTLKHLYQIKTEFLSLRFQAIESTMCDIVPKDGSEWSEDSRTAFENMVFTGEWKVMLAQVVDYKRTAKTIRKGCPLPCVRLYDPEDPQGIDIAQKLIKMGLASPAPAPASVITSSPTANVSTVITNGERKDAKKKKGNGGIKQIATTKTGDDDKEMKRNNVNERKEFTVKEAPKKDQVNRKLEGAANASKQKKR</sequence>
<dbReference type="EnsemblMetazoa" id="XM_014400813.2">
    <property type="protein sequence ID" value="XP_014256299.1"/>
    <property type="gene ID" value="LOC106670453"/>
</dbReference>
<dbReference type="GO" id="GO:0007283">
    <property type="term" value="P:spermatogenesis"/>
    <property type="evidence" value="ECO:0007669"/>
    <property type="project" value="TreeGrafter"/>
</dbReference>
<name>A0A8I6S3Q7_CIMLE</name>
<dbReference type="InterPro" id="IPR036612">
    <property type="entry name" value="KH_dom_type_1_sf"/>
</dbReference>
<dbReference type="Gene3D" id="2.30.30.140">
    <property type="match status" value="1"/>
</dbReference>
<dbReference type="SUPFAM" id="SSF54791">
    <property type="entry name" value="Eukaryotic type KH-domain (KH-domain type I)"/>
    <property type="match status" value="1"/>
</dbReference>
<dbReference type="PROSITE" id="PS50084">
    <property type="entry name" value="KH_TYPE_1"/>
    <property type="match status" value="1"/>
</dbReference>
<dbReference type="PANTHER" id="PTHR22948:SF29">
    <property type="entry name" value="FI02030P-RELATED"/>
    <property type="match status" value="1"/>
</dbReference>
<dbReference type="AlphaFoldDB" id="A0A8I6S3Q7"/>
<evidence type="ECO:0000259" key="3">
    <source>
        <dbReference type="PROSITE" id="PS50304"/>
    </source>
</evidence>
<evidence type="ECO:0000256" key="1">
    <source>
        <dbReference type="PROSITE-ProRule" id="PRU00117"/>
    </source>
</evidence>
<dbReference type="SMART" id="SM00322">
    <property type="entry name" value="KH"/>
    <property type="match status" value="1"/>
</dbReference>
<dbReference type="OrthoDB" id="9995375at2759"/>
<dbReference type="InterPro" id="IPR004087">
    <property type="entry name" value="KH_dom"/>
</dbReference>
<feature type="domain" description="Tudor" evidence="3">
    <location>
        <begin position="151"/>
        <end position="217"/>
    </location>
</feature>
<dbReference type="Proteomes" id="UP000494040">
    <property type="component" value="Unassembled WGS sequence"/>
</dbReference>
<evidence type="ECO:0000256" key="2">
    <source>
        <dbReference type="SAM" id="MobiDB-lite"/>
    </source>
</evidence>
<feature type="region of interest" description="Disordered" evidence="2">
    <location>
        <begin position="327"/>
        <end position="395"/>
    </location>
</feature>
<dbReference type="GO" id="GO:0030719">
    <property type="term" value="P:P granule organization"/>
    <property type="evidence" value="ECO:0007669"/>
    <property type="project" value="TreeGrafter"/>
</dbReference>
<protein>
    <recommendedName>
        <fullName evidence="3">Tudor domain-containing protein</fullName>
    </recommendedName>
</protein>
<dbReference type="GO" id="GO:0003723">
    <property type="term" value="F:RNA binding"/>
    <property type="evidence" value="ECO:0007669"/>
    <property type="project" value="UniProtKB-UniRule"/>
</dbReference>
<dbReference type="PANTHER" id="PTHR22948">
    <property type="entry name" value="TUDOR DOMAIN CONTAINING PROTEIN"/>
    <property type="match status" value="1"/>
</dbReference>
<evidence type="ECO:0000313" key="4">
    <source>
        <dbReference type="EnsemblMetazoa" id="XP_014256300.1"/>
    </source>
</evidence>
<evidence type="ECO:0000313" key="5">
    <source>
        <dbReference type="Proteomes" id="UP000494040"/>
    </source>
</evidence>
<dbReference type="GeneID" id="106670453"/>
<dbReference type="GO" id="GO:0005739">
    <property type="term" value="C:mitochondrion"/>
    <property type="evidence" value="ECO:0007669"/>
    <property type="project" value="UniProtKB-ARBA"/>
</dbReference>
<dbReference type="RefSeq" id="XP_014256299.1">
    <property type="nucleotide sequence ID" value="XM_014400813.2"/>
</dbReference>
<dbReference type="GO" id="GO:0043186">
    <property type="term" value="C:P granule"/>
    <property type="evidence" value="ECO:0007669"/>
    <property type="project" value="TreeGrafter"/>
</dbReference>
<dbReference type="CDD" id="cd00105">
    <property type="entry name" value="KH-I"/>
    <property type="match status" value="1"/>
</dbReference>
<proteinExistence type="predicted"/>
<dbReference type="RefSeq" id="XP_014256300.1">
    <property type="nucleotide sequence ID" value="XM_014400814.2"/>
</dbReference>
<reference evidence="4" key="1">
    <citation type="submission" date="2022-01" db="UniProtKB">
        <authorList>
            <consortium name="EnsemblMetazoa"/>
        </authorList>
    </citation>
    <scope>IDENTIFICATION</scope>
</reference>
<dbReference type="SUPFAM" id="SSF63748">
    <property type="entry name" value="Tudor/PWWP/MBT"/>
    <property type="match status" value="1"/>
</dbReference>
<keyword evidence="5" id="KW-1185">Reference proteome</keyword>
<dbReference type="InterPro" id="IPR004088">
    <property type="entry name" value="KH_dom_type_1"/>
</dbReference>
<dbReference type="InterPro" id="IPR050621">
    <property type="entry name" value="Tudor_domain_containing"/>
</dbReference>
<keyword evidence="1" id="KW-0694">RNA-binding</keyword>
<feature type="compositionally biased region" description="Basic and acidic residues" evidence="2">
    <location>
        <begin position="350"/>
        <end position="384"/>
    </location>
</feature>
<dbReference type="InterPro" id="IPR035437">
    <property type="entry name" value="SNase_OB-fold_sf"/>
</dbReference>
<dbReference type="KEGG" id="clec:106670453"/>